<feature type="domain" description="Hemerythrin-like" evidence="4">
    <location>
        <begin position="14"/>
        <end position="119"/>
    </location>
</feature>
<comment type="caution">
    <text evidence="5">The sequence shown here is derived from an EMBL/GenBank/DDBJ whole genome shotgun (WGS) entry which is preliminary data.</text>
</comment>
<dbReference type="OrthoDB" id="1122424at2"/>
<dbReference type="NCBIfam" id="NF033749">
    <property type="entry name" value="bact_hemeryth"/>
    <property type="match status" value="1"/>
</dbReference>
<dbReference type="RefSeq" id="WP_032550913.1">
    <property type="nucleotide sequence ID" value="NZ_JATABQ010000043.1"/>
</dbReference>
<evidence type="ECO:0000256" key="1">
    <source>
        <dbReference type="ARBA" id="ARBA00010587"/>
    </source>
</evidence>
<dbReference type="EMBL" id="JFFR01000014">
    <property type="protein sequence ID" value="KDN28780.1"/>
    <property type="molecule type" value="Genomic_DNA"/>
</dbReference>
<dbReference type="InterPro" id="IPR050669">
    <property type="entry name" value="Hemerythrin"/>
</dbReference>
<evidence type="ECO:0000259" key="4">
    <source>
        <dbReference type="Pfam" id="PF01814"/>
    </source>
</evidence>
<keyword evidence="2" id="KW-0479">Metal-binding</keyword>
<reference evidence="5 6" key="1">
    <citation type="submission" date="2014-02" db="EMBL/GenBank/DDBJ databases">
        <title>Vibrio fortis Dalian14 Genome Sequencing.</title>
        <authorList>
            <person name="Wang Y."/>
            <person name="Song L."/>
            <person name="Liu G."/>
            <person name="Ding J."/>
        </authorList>
    </citation>
    <scope>NUCLEOTIDE SEQUENCE [LARGE SCALE GENOMIC DNA]</scope>
    <source>
        <strain evidence="5 6">Dalian14</strain>
    </source>
</reference>
<dbReference type="Proteomes" id="UP000027219">
    <property type="component" value="Unassembled WGS sequence"/>
</dbReference>
<dbReference type="InterPro" id="IPR035938">
    <property type="entry name" value="Hemerythrin-like_sf"/>
</dbReference>
<dbReference type="CDD" id="cd12107">
    <property type="entry name" value="Hemerythrin"/>
    <property type="match status" value="1"/>
</dbReference>
<organism evidence="5 6">
    <name type="scientific">Vibrio fortis</name>
    <dbReference type="NCBI Taxonomy" id="212667"/>
    <lineage>
        <taxon>Bacteria</taxon>
        <taxon>Pseudomonadati</taxon>
        <taxon>Pseudomonadota</taxon>
        <taxon>Gammaproteobacteria</taxon>
        <taxon>Vibrionales</taxon>
        <taxon>Vibrionaceae</taxon>
        <taxon>Vibrio</taxon>
    </lineage>
</organism>
<dbReference type="NCBIfam" id="TIGR02481">
    <property type="entry name" value="hemeryth_dom"/>
    <property type="match status" value="1"/>
</dbReference>
<dbReference type="STRING" id="212667.VFDL14_00065"/>
<dbReference type="SUPFAM" id="SSF47188">
    <property type="entry name" value="Hemerythrin-like"/>
    <property type="match status" value="1"/>
</dbReference>
<dbReference type="Gene3D" id="1.20.120.50">
    <property type="entry name" value="Hemerythrin-like"/>
    <property type="match status" value="1"/>
</dbReference>
<protein>
    <recommendedName>
        <fullName evidence="4">Hemerythrin-like domain-containing protein</fullName>
    </recommendedName>
</protein>
<accession>A0A066UNZ8</accession>
<proteinExistence type="inferred from homology"/>
<dbReference type="Pfam" id="PF01814">
    <property type="entry name" value="Hemerythrin"/>
    <property type="match status" value="1"/>
</dbReference>
<evidence type="ECO:0000256" key="3">
    <source>
        <dbReference type="ARBA" id="ARBA00023004"/>
    </source>
</evidence>
<dbReference type="InterPro" id="IPR012312">
    <property type="entry name" value="Hemerythrin-like"/>
</dbReference>
<dbReference type="PANTHER" id="PTHR37164:SF1">
    <property type="entry name" value="BACTERIOHEMERYTHRIN"/>
    <property type="match status" value="1"/>
</dbReference>
<keyword evidence="3" id="KW-0408">Iron</keyword>
<dbReference type="AlphaFoldDB" id="A0A066UNZ8"/>
<name>A0A066UNZ8_9VIBR</name>
<dbReference type="PANTHER" id="PTHR37164">
    <property type="entry name" value="BACTERIOHEMERYTHRIN"/>
    <property type="match status" value="1"/>
</dbReference>
<comment type="similarity">
    <text evidence="1">Belongs to the hemerythrin family.</text>
</comment>
<sequence length="144" mass="17440">MHLYTWKKEYSLDVEELDLQHKNLLAMINKLIMFQNESKAIVRRLIDEVIAYAEFHFLSEDNIMMITHYDGFEQHQKVHKMLLKKLRNQYTHYVNGQIELKEIIVFMARWLIDHIIAEQNDRALARYLRSSDKYRNLLTLENSN</sequence>
<evidence type="ECO:0000313" key="6">
    <source>
        <dbReference type="Proteomes" id="UP000027219"/>
    </source>
</evidence>
<dbReference type="GO" id="GO:0046872">
    <property type="term" value="F:metal ion binding"/>
    <property type="evidence" value="ECO:0007669"/>
    <property type="project" value="UniProtKB-KW"/>
</dbReference>
<dbReference type="InterPro" id="IPR012827">
    <property type="entry name" value="Hemerythrin_metal-bd"/>
</dbReference>
<gene>
    <name evidence="5" type="ORF">VFDL14_00065</name>
</gene>
<evidence type="ECO:0000313" key="5">
    <source>
        <dbReference type="EMBL" id="KDN28780.1"/>
    </source>
</evidence>
<keyword evidence="6" id="KW-1185">Reference proteome</keyword>
<evidence type="ECO:0000256" key="2">
    <source>
        <dbReference type="ARBA" id="ARBA00022723"/>
    </source>
</evidence>